<accession>A0AAE0ZPG7</accession>
<comment type="caution">
    <text evidence="1">The sequence shown here is derived from an EMBL/GenBank/DDBJ whole genome shotgun (WGS) entry which is preliminary data.</text>
</comment>
<dbReference type="Proteomes" id="UP001283361">
    <property type="component" value="Unassembled WGS sequence"/>
</dbReference>
<evidence type="ECO:0000313" key="2">
    <source>
        <dbReference type="Proteomes" id="UP001283361"/>
    </source>
</evidence>
<sequence>MKYGATEPDKKYPRRQDWFTNEEASNALKFLRLLSFHLKKLSTSFLYVASAKMKTTLTCCRRVAVECASKAVYVYTTTQRASIVRAARHKQPH</sequence>
<protein>
    <submittedName>
        <fullName evidence="1">Uncharacterized protein</fullName>
    </submittedName>
</protein>
<evidence type="ECO:0000313" key="1">
    <source>
        <dbReference type="EMBL" id="KAK3772641.1"/>
    </source>
</evidence>
<dbReference type="AlphaFoldDB" id="A0AAE0ZPG7"/>
<name>A0AAE0ZPG7_9GAST</name>
<dbReference type="EMBL" id="JAWDGP010003608">
    <property type="protein sequence ID" value="KAK3772641.1"/>
    <property type="molecule type" value="Genomic_DNA"/>
</dbReference>
<organism evidence="1 2">
    <name type="scientific">Elysia crispata</name>
    <name type="common">lettuce slug</name>
    <dbReference type="NCBI Taxonomy" id="231223"/>
    <lineage>
        <taxon>Eukaryota</taxon>
        <taxon>Metazoa</taxon>
        <taxon>Spiralia</taxon>
        <taxon>Lophotrochozoa</taxon>
        <taxon>Mollusca</taxon>
        <taxon>Gastropoda</taxon>
        <taxon>Heterobranchia</taxon>
        <taxon>Euthyneura</taxon>
        <taxon>Panpulmonata</taxon>
        <taxon>Sacoglossa</taxon>
        <taxon>Placobranchoidea</taxon>
        <taxon>Plakobranchidae</taxon>
        <taxon>Elysia</taxon>
    </lineage>
</organism>
<proteinExistence type="predicted"/>
<keyword evidence="2" id="KW-1185">Reference proteome</keyword>
<reference evidence="1" key="1">
    <citation type="journal article" date="2023" name="G3 (Bethesda)">
        <title>A reference genome for the long-term kleptoplast-retaining sea slug Elysia crispata morphotype clarki.</title>
        <authorList>
            <person name="Eastman K.E."/>
            <person name="Pendleton A.L."/>
            <person name="Shaikh M.A."/>
            <person name="Suttiyut T."/>
            <person name="Ogas R."/>
            <person name="Tomko P."/>
            <person name="Gavelis G."/>
            <person name="Widhalm J.R."/>
            <person name="Wisecaver J.H."/>
        </authorList>
    </citation>
    <scope>NUCLEOTIDE SEQUENCE</scope>
    <source>
        <strain evidence="1">ECLA1</strain>
    </source>
</reference>
<gene>
    <name evidence="1" type="ORF">RRG08_016054</name>
</gene>